<comment type="caution">
    <text evidence="2">The sequence shown here is derived from an EMBL/GenBank/DDBJ whole genome shotgun (WGS) entry which is preliminary data.</text>
</comment>
<evidence type="ECO:0000313" key="2">
    <source>
        <dbReference type="EMBL" id="CAA7037711.1"/>
    </source>
</evidence>
<keyword evidence="3" id="KW-1185">Reference proteome</keyword>
<name>A0A6D2JMZ8_9BRAS</name>
<accession>A0A6D2JMZ8</accession>
<dbReference type="AlphaFoldDB" id="A0A6D2JMZ8"/>
<evidence type="ECO:0000313" key="3">
    <source>
        <dbReference type="Proteomes" id="UP000467841"/>
    </source>
</evidence>
<sequence>MQNSKDCPDGSIEKPRPNAEQPAEEHVPRSAKSEHRPSAKVHGRAHVPTREASSRGRPNQNHTPEAAHDRTARTGKATPRGRAAQLMYRGRSDQEGLVPRPAENLGQSIHPSDPTNERENSRPRSTDRADSHTIDSRPNVPTDRPNGPVDPKPFLKPVSQFQAQSRRRLS</sequence>
<feature type="compositionally biased region" description="Basic residues" evidence="1">
    <location>
        <begin position="38"/>
        <end position="47"/>
    </location>
</feature>
<dbReference type="Proteomes" id="UP000467841">
    <property type="component" value="Unassembled WGS sequence"/>
</dbReference>
<feature type="compositionally biased region" description="Basic and acidic residues" evidence="1">
    <location>
        <begin position="115"/>
        <end position="135"/>
    </location>
</feature>
<dbReference type="EMBL" id="CACVBM020001180">
    <property type="protein sequence ID" value="CAA7037711.1"/>
    <property type="molecule type" value="Genomic_DNA"/>
</dbReference>
<feature type="region of interest" description="Disordered" evidence="1">
    <location>
        <begin position="1"/>
        <end position="170"/>
    </location>
</feature>
<organism evidence="2 3">
    <name type="scientific">Microthlaspi erraticum</name>
    <dbReference type="NCBI Taxonomy" id="1685480"/>
    <lineage>
        <taxon>Eukaryota</taxon>
        <taxon>Viridiplantae</taxon>
        <taxon>Streptophyta</taxon>
        <taxon>Embryophyta</taxon>
        <taxon>Tracheophyta</taxon>
        <taxon>Spermatophyta</taxon>
        <taxon>Magnoliopsida</taxon>
        <taxon>eudicotyledons</taxon>
        <taxon>Gunneridae</taxon>
        <taxon>Pentapetalae</taxon>
        <taxon>rosids</taxon>
        <taxon>malvids</taxon>
        <taxon>Brassicales</taxon>
        <taxon>Brassicaceae</taxon>
        <taxon>Coluteocarpeae</taxon>
        <taxon>Microthlaspi</taxon>
    </lineage>
</organism>
<protein>
    <submittedName>
        <fullName evidence="2">Uncharacterized protein</fullName>
    </submittedName>
</protein>
<evidence type="ECO:0000256" key="1">
    <source>
        <dbReference type="SAM" id="MobiDB-lite"/>
    </source>
</evidence>
<proteinExistence type="predicted"/>
<feature type="compositionally biased region" description="Polar residues" evidence="1">
    <location>
        <begin position="105"/>
        <end position="114"/>
    </location>
</feature>
<feature type="compositionally biased region" description="Basic and acidic residues" evidence="1">
    <location>
        <begin position="1"/>
        <end position="37"/>
    </location>
</feature>
<reference evidence="2" key="1">
    <citation type="submission" date="2020-01" db="EMBL/GenBank/DDBJ databases">
        <authorList>
            <person name="Mishra B."/>
        </authorList>
    </citation>
    <scope>NUCLEOTIDE SEQUENCE [LARGE SCALE GENOMIC DNA]</scope>
</reference>
<gene>
    <name evidence="2" type="ORF">MERR_LOCUS24946</name>
</gene>